<organism evidence="2 3">
    <name type="scientific">Geotrichum candidum</name>
    <name type="common">Oospora lactis</name>
    <name type="synonym">Dipodascus geotrichum</name>
    <dbReference type="NCBI Taxonomy" id="1173061"/>
    <lineage>
        <taxon>Eukaryota</taxon>
        <taxon>Fungi</taxon>
        <taxon>Dikarya</taxon>
        <taxon>Ascomycota</taxon>
        <taxon>Saccharomycotina</taxon>
        <taxon>Dipodascomycetes</taxon>
        <taxon>Dipodascales</taxon>
        <taxon>Dipodascaceae</taxon>
        <taxon>Geotrichum</taxon>
    </lineage>
</organism>
<accession>A0A0J9X3K0</accession>
<feature type="transmembrane region" description="Helical" evidence="1">
    <location>
        <begin position="12"/>
        <end position="35"/>
    </location>
</feature>
<keyword evidence="1" id="KW-1133">Transmembrane helix</keyword>
<dbReference type="OrthoDB" id="4089394at2759"/>
<dbReference type="GO" id="GO:0000747">
    <property type="term" value="P:conjugation with cellular fusion"/>
    <property type="evidence" value="ECO:0007669"/>
    <property type="project" value="TreeGrafter"/>
</dbReference>
<protein>
    <submittedName>
        <fullName evidence="2">Similar to Saccharomyces cerevisiae YBR040W FIG1 Integral membrane protein required for efficient mating</fullName>
    </submittedName>
</protein>
<evidence type="ECO:0000256" key="1">
    <source>
        <dbReference type="SAM" id="Phobius"/>
    </source>
</evidence>
<dbReference type="InterPro" id="IPR033481">
    <property type="entry name" value="Dni1/Fig1"/>
</dbReference>
<evidence type="ECO:0000313" key="2">
    <source>
        <dbReference type="EMBL" id="CDO51293.1"/>
    </source>
</evidence>
<keyword evidence="1" id="KW-0472">Membrane</keyword>
<proteinExistence type="predicted"/>
<keyword evidence="1" id="KW-0812">Transmembrane</keyword>
<evidence type="ECO:0000313" key="3">
    <source>
        <dbReference type="Proteomes" id="UP000242525"/>
    </source>
</evidence>
<sequence>MVIHYANAPRAAVLILLTIAIFLFTFVLTGCMYPNSVFSSVYVLKFSYNHESPYFKLIENGTIIQHTKGAYVDQSNLIIKLGVMGICTEIGSDIKCTNQNVNTLNRTEIHPVSNISIPTIDSLSITKNLLDDSIQLMNTETYAIIMVTLVLMGIAFISIMFVSFFLVPPNDLRALIGDISLVGAALFTLISCIMMTRDSLTAKKSIGNLGLVTVNAGKKAAAMYWTGFAFMVVCVALLRIMQFRLKDEVKLENAKRGMRA</sequence>
<gene>
    <name evidence="2" type="ORF">BN980_GECA01s03959g</name>
</gene>
<dbReference type="GO" id="GO:0043332">
    <property type="term" value="C:mating projection tip"/>
    <property type="evidence" value="ECO:0007669"/>
    <property type="project" value="TreeGrafter"/>
</dbReference>
<feature type="transmembrane region" description="Helical" evidence="1">
    <location>
        <begin position="174"/>
        <end position="196"/>
    </location>
</feature>
<reference evidence="2" key="1">
    <citation type="submission" date="2014-03" db="EMBL/GenBank/DDBJ databases">
        <authorList>
            <person name="Casaregola S."/>
        </authorList>
    </citation>
    <scope>NUCLEOTIDE SEQUENCE [LARGE SCALE GENOMIC DNA]</scope>
    <source>
        <strain evidence="2">CLIB 918</strain>
    </source>
</reference>
<name>A0A0J9X3K0_GEOCN</name>
<keyword evidence="3" id="KW-1185">Reference proteome</keyword>
<feature type="transmembrane region" description="Helical" evidence="1">
    <location>
        <begin position="222"/>
        <end position="241"/>
    </location>
</feature>
<dbReference type="PANTHER" id="PTHR28092">
    <property type="entry name" value="FACTOR-INDUCED GENE 1 PROTEIN"/>
    <property type="match status" value="1"/>
</dbReference>
<dbReference type="STRING" id="1173061.A0A0J9X3K0"/>
<dbReference type="AlphaFoldDB" id="A0A0J9X3K0"/>
<dbReference type="Proteomes" id="UP000242525">
    <property type="component" value="Unassembled WGS sequence"/>
</dbReference>
<dbReference type="PANTHER" id="PTHR28092:SF1">
    <property type="entry name" value="FACTOR-INDUCED GENE 1 PROTEIN"/>
    <property type="match status" value="1"/>
</dbReference>
<comment type="caution">
    <text evidence="2">The sequence shown here is derived from an EMBL/GenBank/DDBJ whole genome shotgun (WGS) entry which is preliminary data.</text>
</comment>
<dbReference type="GO" id="GO:0016020">
    <property type="term" value="C:membrane"/>
    <property type="evidence" value="ECO:0007669"/>
    <property type="project" value="InterPro"/>
</dbReference>
<dbReference type="EMBL" id="CCBN010000001">
    <property type="protein sequence ID" value="CDO51293.1"/>
    <property type="molecule type" value="Genomic_DNA"/>
</dbReference>
<dbReference type="Pfam" id="PF12351">
    <property type="entry name" value="Fig1"/>
    <property type="match status" value="1"/>
</dbReference>
<feature type="transmembrane region" description="Helical" evidence="1">
    <location>
        <begin position="142"/>
        <end position="167"/>
    </location>
</feature>